<dbReference type="GO" id="GO:0016787">
    <property type="term" value="F:hydrolase activity"/>
    <property type="evidence" value="ECO:0007669"/>
    <property type="project" value="UniProtKB-KW"/>
</dbReference>
<dbReference type="Proteomes" id="UP001626550">
    <property type="component" value="Unassembled WGS sequence"/>
</dbReference>
<dbReference type="PANTHER" id="PTHR13547">
    <property type="match status" value="1"/>
</dbReference>
<dbReference type="Pfam" id="PF16953">
    <property type="entry name" value="PRORP"/>
    <property type="match status" value="1"/>
</dbReference>
<evidence type="ECO:0000259" key="8">
    <source>
        <dbReference type="Pfam" id="PF16953"/>
    </source>
</evidence>
<comment type="similarity">
    <text evidence="2">Belongs to the PPR family. P subfamily.</text>
</comment>
<evidence type="ECO:0000256" key="6">
    <source>
        <dbReference type="ARBA" id="ARBA00022946"/>
    </source>
</evidence>
<evidence type="ECO:0000256" key="1">
    <source>
        <dbReference type="ARBA" id="ARBA00004173"/>
    </source>
</evidence>
<keyword evidence="5" id="KW-0862">Zinc</keyword>
<gene>
    <name evidence="9" type="ORF">Ciccas_000718</name>
</gene>
<keyword evidence="7" id="KW-0496">Mitochondrion</keyword>
<proteinExistence type="inferred from homology"/>
<protein>
    <recommendedName>
        <fullName evidence="8">PRORP domain-containing protein</fullName>
    </recommendedName>
</protein>
<keyword evidence="3" id="KW-0479">Metal-binding</keyword>
<dbReference type="InterPro" id="IPR031595">
    <property type="entry name" value="PRORP_C"/>
</dbReference>
<dbReference type="Gene3D" id="3.40.50.11980">
    <property type="match status" value="1"/>
</dbReference>
<evidence type="ECO:0000256" key="2">
    <source>
        <dbReference type="ARBA" id="ARBA00007626"/>
    </source>
</evidence>
<dbReference type="PANTHER" id="PTHR13547:SF1">
    <property type="entry name" value="MITOCHONDRIAL RIBONUCLEASE P CATALYTIC SUBUNIT"/>
    <property type="match status" value="1"/>
</dbReference>
<name>A0ABD2QM56_9PLAT</name>
<evidence type="ECO:0000256" key="5">
    <source>
        <dbReference type="ARBA" id="ARBA00022833"/>
    </source>
</evidence>
<evidence type="ECO:0000313" key="10">
    <source>
        <dbReference type="Proteomes" id="UP001626550"/>
    </source>
</evidence>
<keyword evidence="6" id="KW-0809">Transit peptide</keyword>
<sequence>MLILEILNQSCNISSGWKLVEYLKKYSEEKNNPANLIEHLRLTFQTHMDACLYRGSYDDIKRCFTFFPRKIDLPRRNSIFLLSQNANFANGDPLLLDLLKRYASLGTPFHHKFPTVYQRFFPHNKFKTVLNIEPRESRCSNCGQKLPSISVSHEERDTLAREIMRKVIMDPGNIFLKDEGSFDRTLDQFINFTHSQEDKFDCIFDWPNLFYGKYIKMDNKFTGFMETIREACEVLNKELGLRSFCMVIRKKLRAQGISINSFNVPYTSIDDPFMIYLALVSHENCHLVSQDKYGTHKQIINPASQLILSKWQTARQISYFNFRPNVKFTFRKDSQWDPVLHSTNDGCFHVPYERLRTNTKSFITPEDRMNFLEKRCWLACVTKIQ</sequence>
<reference evidence="9 10" key="1">
    <citation type="submission" date="2024-11" db="EMBL/GenBank/DDBJ databases">
        <title>Adaptive evolution of stress response genes in parasites aligns with host niche diversity.</title>
        <authorList>
            <person name="Hahn C."/>
            <person name="Resl P."/>
        </authorList>
    </citation>
    <scope>NUCLEOTIDE SEQUENCE [LARGE SCALE GENOMIC DNA]</scope>
    <source>
        <strain evidence="9">EGGRZ-B1_66</strain>
        <tissue evidence="9">Body</tissue>
    </source>
</reference>
<accession>A0ABD2QM56</accession>
<evidence type="ECO:0000256" key="4">
    <source>
        <dbReference type="ARBA" id="ARBA00022801"/>
    </source>
</evidence>
<comment type="subcellular location">
    <subcellularLocation>
        <location evidence="1">Mitochondrion</location>
    </subcellularLocation>
</comment>
<organism evidence="9 10">
    <name type="scientific">Cichlidogyrus casuarinus</name>
    <dbReference type="NCBI Taxonomy" id="1844966"/>
    <lineage>
        <taxon>Eukaryota</taxon>
        <taxon>Metazoa</taxon>
        <taxon>Spiralia</taxon>
        <taxon>Lophotrochozoa</taxon>
        <taxon>Platyhelminthes</taxon>
        <taxon>Monogenea</taxon>
        <taxon>Monopisthocotylea</taxon>
        <taxon>Dactylogyridea</taxon>
        <taxon>Ancyrocephalidae</taxon>
        <taxon>Cichlidogyrus</taxon>
    </lineage>
</organism>
<feature type="domain" description="PRORP" evidence="8">
    <location>
        <begin position="137"/>
        <end position="366"/>
    </location>
</feature>
<keyword evidence="4" id="KW-0378">Hydrolase</keyword>
<dbReference type="EMBL" id="JBJKFK010000041">
    <property type="protein sequence ID" value="KAL3320610.1"/>
    <property type="molecule type" value="Genomic_DNA"/>
</dbReference>
<dbReference type="GO" id="GO:0005739">
    <property type="term" value="C:mitochondrion"/>
    <property type="evidence" value="ECO:0007669"/>
    <property type="project" value="UniProtKB-SubCell"/>
</dbReference>
<evidence type="ECO:0000256" key="3">
    <source>
        <dbReference type="ARBA" id="ARBA00022723"/>
    </source>
</evidence>
<evidence type="ECO:0000313" key="9">
    <source>
        <dbReference type="EMBL" id="KAL3320610.1"/>
    </source>
</evidence>
<dbReference type="GO" id="GO:0046872">
    <property type="term" value="F:metal ion binding"/>
    <property type="evidence" value="ECO:0007669"/>
    <property type="project" value="UniProtKB-KW"/>
</dbReference>
<comment type="caution">
    <text evidence="9">The sequence shown here is derived from an EMBL/GenBank/DDBJ whole genome shotgun (WGS) entry which is preliminary data.</text>
</comment>
<dbReference type="AlphaFoldDB" id="A0ABD2QM56"/>
<evidence type="ECO:0000256" key="7">
    <source>
        <dbReference type="ARBA" id="ARBA00023128"/>
    </source>
</evidence>
<keyword evidence="10" id="KW-1185">Reference proteome</keyword>